<dbReference type="Proteomes" id="UP000278351">
    <property type="component" value="Unassembled WGS sequence"/>
</dbReference>
<name>A0A3N4PJL1_9BACT</name>
<evidence type="ECO:0000259" key="6">
    <source>
        <dbReference type="Pfam" id="PF04116"/>
    </source>
</evidence>
<keyword evidence="2 5" id="KW-0812">Transmembrane</keyword>
<comment type="caution">
    <text evidence="7">The sequence shown here is derived from an EMBL/GenBank/DDBJ whole genome shotgun (WGS) entry which is preliminary data.</text>
</comment>
<reference evidence="7 8" key="1">
    <citation type="submission" date="2018-11" db="EMBL/GenBank/DDBJ databases">
        <title>Chitinophaga lutea sp.nov., isolate from arsenic contaminated soil.</title>
        <authorList>
            <person name="Zong Y."/>
        </authorList>
    </citation>
    <scope>NUCLEOTIDE SEQUENCE [LARGE SCALE GENOMIC DNA]</scope>
    <source>
        <strain evidence="7 8">ZY74</strain>
    </source>
</reference>
<comment type="subcellular location">
    <subcellularLocation>
        <location evidence="1">Membrane</location>
    </subcellularLocation>
</comment>
<evidence type="ECO:0000313" key="8">
    <source>
        <dbReference type="Proteomes" id="UP000278351"/>
    </source>
</evidence>
<dbReference type="GO" id="GO:0016020">
    <property type="term" value="C:membrane"/>
    <property type="evidence" value="ECO:0007669"/>
    <property type="project" value="UniProtKB-SubCell"/>
</dbReference>
<sequence>MKHILTALSELPPGIQFLVFLAQNLFVFAAALLFGALMLRKNGVPWEPASKRDRFIAAGTVLINTVVTQAGFMLWQKGWIVIDSSWSAYFFVDALILFFVMDFLMYVFHWTIHYSFLYRFIHTLHHEAIDPKPIDLFVLHPAETFAFGGMWLAILLPWAFNIWAMVLYLVLNVVFGIVGHLGGNGQHYNTGITRFIGTSRFHHDHHRNLHCNFGFYTNLWDRLFGTYVNA</sequence>
<dbReference type="RefSeq" id="WP_123847870.1">
    <property type="nucleotide sequence ID" value="NZ_RPDH01000002.1"/>
</dbReference>
<evidence type="ECO:0000256" key="4">
    <source>
        <dbReference type="ARBA" id="ARBA00023136"/>
    </source>
</evidence>
<dbReference type="AlphaFoldDB" id="A0A3N4PJL1"/>
<feature type="domain" description="Fatty acid hydroxylase" evidence="6">
    <location>
        <begin position="95"/>
        <end position="226"/>
    </location>
</feature>
<dbReference type="PANTHER" id="PTHR11863">
    <property type="entry name" value="STEROL DESATURASE"/>
    <property type="match status" value="1"/>
</dbReference>
<dbReference type="GO" id="GO:0016491">
    <property type="term" value="F:oxidoreductase activity"/>
    <property type="evidence" value="ECO:0007669"/>
    <property type="project" value="InterPro"/>
</dbReference>
<evidence type="ECO:0000256" key="1">
    <source>
        <dbReference type="ARBA" id="ARBA00004370"/>
    </source>
</evidence>
<keyword evidence="4 5" id="KW-0472">Membrane</keyword>
<evidence type="ECO:0000313" key="7">
    <source>
        <dbReference type="EMBL" id="RPE08873.1"/>
    </source>
</evidence>
<feature type="transmembrane region" description="Helical" evidence="5">
    <location>
        <begin position="87"/>
        <end position="112"/>
    </location>
</feature>
<accession>A0A3N4PJL1</accession>
<keyword evidence="8" id="KW-1185">Reference proteome</keyword>
<evidence type="ECO:0000256" key="3">
    <source>
        <dbReference type="ARBA" id="ARBA00022989"/>
    </source>
</evidence>
<dbReference type="EMBL" id="RPDH01000002">
    <property type="protein sequence ID" value="RPE08873.1"/>
    <property type="molecule type" value="Genomic_DNA"/>
</dbReference>
<dbReference type="GO" id="GO:0008610">
    <property type="term" value="P:lipid biosynthetic process"/>
    <property type="evidence" value="ECO:0007669"/>
    <property type="project" value="InterPro"/>
</dbReference>
<dbReference type="InterPro" id="IPR006694">
    <property type="entry name" value="Fatty_acid_hydroxylase"/>
</dbReference>
<dbReference type="InterPro" id="IPR050307">
    <property type="entry name" value="Sterol_Desaturase_Related"/>
</dbReference>
<dbReference type="OrthoDB" id="9770329at2"/>
<evidence type="ECO:0000256" key="5">
    <source>
        <dbReference type="SAM" id="Phobius"/>
    </source>
</evidence>
<feature type="transmembrane region" description="Helical" evidence="5">
    <location>
        <begin position="133"/>
        <end position="154"/>
    </location>
</feature>
<proteinExistence type="predicted"/>
<feature type="transmembrane region" description="Helical" evidence="5">
    <location>
        <begin position="160"/>
        <end position="181"/>
    </location>
</feature>
<keyword evidence="3 5" id="KW-1133">Transmembrane helix</keyword>
<protein>
    <submittedName>
        <fullName evidence="7">Fatty acid hydroxylase family protein</fullName>
    </submittedName>
</protein>
<dbReference type="Pfam" id="PF04116">
    <property type="entry name" value="FA_hydroxylase"/>
    <property type="match status" value="1"/>
</dbReference>
<organism evidence="7 8">
    <name type="scientific">Chitinophaga lutea</name>
    <dbReference type="NCBI Taxonomy" id="2488634"/>
    <lineage>
        <taxon>Bacteria</taxon>
        <taxon>Pseudomonadati</taxon>
        <taxon>Bacteroidota</taxon>
        <taxon>Chitinophagia</taxon>
        <taxon>Chitinophagales</taxon>
        <taxon>Chitinophagaceae</taxon>
        <taxon>Chitinophaga</taxon>
    </lineage>
</organism>
<dbReference type="GO" id="GO:0005506">
    <property type="term" value="F:iron ion binding"/>
    <property type="evidence" value="ECO:0007669"/>
    <property type="project" value="InterPro"/>
</dbReference>
<gene>
    <name evidence="7" type="ORF">EGT74_17775</name>
</gene>
<feature type="transmembrane region" description="Helical" evidence="5">
    <location>
        <begin position="55"/>
        <end position="75"/>
    </location>
</feature>
<evidence type="ECO:0000256" key="2">
    <source>
        <dbReference type="ARBA" id="ARBA00022692"/>
    </source>
</evidence>
<feature type="transmembrane region" description="Helical" evidence="5">
    <location>
        <begin position="15"/>
        <end position="34"/>
    </location>
</feature>